<keyword evidence="1" id="KW-0812">Transmembrane</keyword>
<feature type="transmembrane region" description="Helical" evidence="1">
    <location>
        <begin position="28"/>
        <end position="60"/>
    </location>
</feature>
<sequence length="170" mass="18914">MQFWAEGFGALAVIFNFIGYRQNTVERYLVVSAVALFCVSIHFFMLDAMAAGIGCLLASIRNVVALKNRGKGVLIGFVAANLAFLAYEWFILDHDWLIFFAYSSALIFTVGSIVLRDATRIRQWFILAEILGLIYAIAVGSIFGTIFNITNLTSIITKLVQDKKLKTDSL</sequence>
<dbReference type="RefSeq" id="WP_169211994.1">
    <property type="nucleotide sequence ID" value="NZ_JAATNW010000009.1"/>
</dbReference>
<organism evidence="2 3">
    <name type="scientific">Alteromonas ponticola</name>
    <dbReference type="NCBI Taxonomy" id="2720613"/>
    <lineage>
        <taxon>Bacteria</taxon>
        <taxon>Pseudomonadati</taxon>
        <taxon>Pseudomonadota</taxon>
        <taxon>Gammaproteobacteria</taxon>
        <taxon>Alteromonadales</taxon>
        <taxon>Alteromonadaceae</taxon>
        <taxon>Alteromonas/Salinimonas group</taxon>
        <taxon>Alteromonas</taxon>
    </lineage>
</organism>
<evidence type="ECO:0000313" key="3">
    <source>
        <dbReference type="Proteomes" id="UP000709336"/>
    </source>
</evidence>
<protein>
    <submittedName>
        <fullName evidence="2">YgjV family protein</fullName>
    </submittedName>
</protein>
<name>A0ABX1R7E3_9ALTE</name>
<feature type="transmembrane region" description="Helical" evidence="1">
    <location>
        <begin position="96"/>
        <end position="115"/>
    </location>
</feature>
<feature type="transmembrane region" description="Helical" evidence="1">
    <location>
        <begin position="72"/>
        <end position="90"/>
    </location>
</feature>
<dbReference type="Proteomes" id="UP000709336">
    <property type="component" value="Unassembled WGS sequence"/>
</dbReference>
<reference evidence="2 3" key="1">
    <citation type="submission" date="2020-03" db="EMBL/GenBank/DDBJ databases">
        <title>Alteromonas ponticola sp. nov., isolated from seawater.</title>
        <authorList>
            <person name="Yoon J.-H."/>
            <person name="Kim Y.-O."/>
        </authorList>
    </citation>
    <scope>NUCLEOTIDE SEQUENCE [LARGE SCALE GENOMIC DNA]</scope>
    <source>
        <strain evidence="2 3">MYP5</strain>
    </source>
</reference>
<proteinExistence type="predicted"/>
<dbReference type="Pfam" id="PF10688">
    <property type="entry name" value="Imp-YgjV"/>
    <property type="match status" value="1"/>
</dbReference>
<keyword evidence="1" id="KW-1133">Transmembrane helix</keyword>
<comment type="caution">
    <text evidence="2">The sequence shown here is derived from an EMBL/GenBank/DDBJ whole genome shotgun (WGS) entry which is preliminary data.</text>
</comment>
<evidence type="ECO:0000313" key="2">
    <source>
        <dbReference type="EMBL" id="NMH61431.1"/>
    </source>
</evidence>
<accession>A0ABX1R7E3</accession>
<dbReference type="EMBL" id="JAATNW010000009">
    <property type="protein sequence ID" value="NMH61431.1"/>
    <property type="molecule type" value="Genomic_DNA"/>
</dbReference>
<gene>
    <name evidence="2" type="ORF">HCJ96_15485</name>
</gene>
<evidence type="ECO:0000256" key="1">
    <source>
        <dbReference type="SAM" id="Phobius"/>
    </source>
</evidence>
<keyword evidence="3" id="KW-1185">Reference proteome</keyword>
<keyword evidence="1" id="KW-0472">Membrane</keyword>
<feature type="transmembrane region" description="Helical" evidence="1">
    <location>
        <begin position="124"/>
        <end position="147"/>
    </location>
</feature>
<dbReference type="InterPro" id="IPR019629">
    <property type="entry name" value="Uncharacterised_HI1736/YgjV"/>
</dbReference>